<evidence type="ECO:0008006" key="3">
    <source>
        <dbReference type="Google" id="ProtNLM"/>
    </source>
</evidence>
<proteinExistence type="predicted"/>
<sequence length="205" mass="23325">MRMVNNTCLNVDAFHDGSIHDGTIIGLWEWMHGENQLWKVVPHPDVPTHQVLDFLNQMPSVRVYTKAETHCSLAIRDGKVIIARADTSDPTQHWVKNERYSNWHTDEYGFPSFALVNKATGQAMKHSVGAGHLVELIPYVPDVLDESILWALAEDLGDGYRAMRMVDDTDLNVDAFHDGSIHDGTFIGIWEWTEGDNQQWKIVPY</sequence>
<dbReference type="Proteomes" id="UP000077755">
    <property type="component" value="Chromosome 1"/>
</dbReference>
<name>A0AAF1AK31_DAUCS</name>
<dbReference type="PANTHER" id="PTHR31257:SF2">
    <property type="entry name" value="RICIN B-LIKE LECTIN EULS3"/>
    <property type="match status" value="1"/>
</dbReference>
<dbReference type="Gene3D" id="2.80.10.50">
    <property type="match status" value="2"/>
</dbReference>
<gene>
    <name evidence="1" type="ORF">DCAR_0102214</name>
</gene>
<protein>
    <recommendedName>
        <fullName evidence="3">Ricin B lectin domain-containing protein</fullName>
    </recommendedName>
</protein>
<accession>A0AAF1AK31</accession>
<dbReference type="CDD" id="cd23431">
    <property type="entry name" value="beta-trefoil_Ricin_AtEULS3-like"/>
    <property type="match status" value="1"/>
</dbReference>
<dbReference type="PANTHER" id="PTHR31257">
    <property type="entry name" value="RICIN B-LIKE LECTIN EULS3"/>
    <property type="match status" value="1"/>
</dbReference>
<evidence type="ECO:0000313" key="2">
    <source>
        <dbReference type="Proteomes" id="UP000077755"/>
    </source>
</evidence>
<evidence type="ECO:0000313" key="1">
    <source>
        <dbReference type="EMBL" id="WOG83040.1"/>
    </source>
</evidence>
<dbReference type="InterPro" id="IPR040249">
    <property type="entry name" value="Ricin_B-like_lectin_EULS3-like"/>
</dbReference>
<dbReference type="EMBL" id="CP093343">
    <property type="protein sequence ID" value="WOG83040.1"/>
    <property type="molecule type" value="Genomic_DNA"/>
</dbReference>
<reference evidence="1" key="1">
    <citation type="journal article" date="2016" name="Nat. Genet.">
        <title>A high-quality carrot genome assembly provides new insights into carotenoid accumulation and asterid genome evolution.</title>
        <authorList>
            <person name="Iorizzo M."/>
            <person name="Ellison S."/>
            <person name="Senalik D."/>
            <person name="Zeng P."/>
            <person name="Satapoomin P."/>
            <person name="Huang J."/>
            <person name="Bowman M."/>
            <person name="Iovene M."/>
            <person name="Sanseverino W."/>
            <person name="Cavagnaro P."/>
            <person name="Yildiz M."/>
            <person name="Macko-Podgorni A."/>
            <person name="Moranska E."/>
            <person name="Grzebelus E."/>
            <person name="Grzebelus D."/>
            <person name="Ashrafi H."/>
            <person name="Zheng Z."/>
            <person name="Cheng S."/>
            <person name="Spooner D."/>
            <person name="Van Deynze A."/>
            <person name="Simon P."/>
        </authorList>
    </citation>
    <scope>NUCLEOTIDE SEQUENCE</scope>
    <source>
        <tissue evidence="1">Leaf</tissue>
    </source>
</reference>
<dbReference type="InterPro" id="IPR035992">
    <property type="entry name" value="Ricin_B-like_lectins"/>
</dbReference>
<keyword evidence="2" id="KW-1185">Reference proteome</keyword>
<dbReference type="AlphaFoldDB" id="A0AAF1AK31"/>
<dbReference type="SUPFAM" id="SSF50370">
    <property type="entry name" value="Ricin B-like lectins"/>
    <property type="match status" value="2"/>
</dbReference>
<organism evidence="1 2">
    <name type="scientific">Daucus carota subsp. sativus</name>
    <name type="common">Carrot</name>
    <dbReference type="NCBI Taxonomy" id="79200"/>
    <lineage>
        <taxon>Eukaryota</taxon>
        <taxon>Viridiplantae</taxon>
        <taxon>Streptophyta</taxon>
        <taxon>Embryophyta</taxon>
        <taxon>Tracheophyta</taxon>
        <taxon>Spermatophyta</taxon>
        <taxon>Magnoliopsida</taxon>
        <taxon>eudicotyledons</taxon>
        <taxon>Gunneridae</taxon>
        <taxon>Pentapetalae</taxon>
        <taxon>asterids</taxon>
        <taxon>campanulids</taxon>
        <taxon>Apiales</taxon>
        <taxon>Apiaceae</taxon>
        <taxon>Apioideae</taxon>
        <taxon>Scandiceae</taxon>
        <taxon>Daucinae</taxon>
        <taxon>Daucus</taxon>
        <taxon>Daucus sect. Daucus</taxon>
    </lineage>
</organism>
<reference evidence="1" key="2">
    <citation type="submission" date="2022-03" db="EMBL/GenBank/DDBJ databases">
        <title>Draft title - Genomic analysis of global carrot germplasm unveils the trajectory of domestication and the origin of high carotenoid orange carrot.</title>
        <authorList>
            <person name="Iorizzo M."/>
            <person name="Ellison S."/>
            <person name="Senalik D."/>
            <person name="Macko-Podgorni A."/>
            <person name="Grzebelus D."/>
            <person name="Bostan H."/>
            <person name="Rolling W."/>
            <person name="Curaba J."/>
            <person name="Simon P."/>
        </authorList>
    </citation>
    <scope>NUCLEOTIDE SEQUENCE</scope>
    <source>
        <tissue evidence="1">Leaf</tissue>
    </source>
</reference>